<evidence type="ECO:0000313" key="4">
    <source>
        <dbReference type="Proteomes" id="UP000765509"/>
    </source>
</evidence>
<dbReference type="Proteomes" id="UP000765509">
    <property type="component" value="Unassembled WGS sequence"/>
</dbReference>
<sequence>MKHSYFLCLGLVTLALITLFVNAATTNDVAAGTQNQAGNVKELSEEISTPAQEENQTKEDEVSDAESVSKRKRPGHVGHRYCYMTSKRGKNCNRSTCRHGGGRCDFNPSGRCYLYNGGAFECRYACTCRVGHI</sequence>
<reference evidence="3" key="1">
    <citation type="submission" date="2021-03" db="EMBL/GenBank/DDBJ databases">
        <title>Draft genome sequence of rust myrtle Austropuccinia psidii MF-1, a brazilian biotype.</title>
        <authorList>
            <person name="Quecine M.C."/>
            <person name="Pachon D.M.R."/>
            <person name="Bonatelli M.L."/>
            <person name="Correr F.H."/>
            <person name="Franceschini L.M."/>
            <person name="Leite T.F."/>
            <person name="Margarido G.R.A."/>
            <person name="Almeida C.A."/>
            <person name="Ferrarezi J.A."/>
            <person name="Labate C.A."/>
        </authorList>
    </citation>
    <scope>NUCLEOTIDE SEQUENCE</scope>
    <source>
        <strain evidence="3">MF-1</strain>
    </source>
</reference>
<dbReference type="AlphaFoldDB" id="A0A9Q3CSR0"/>
<feature type="signal peptide" evidence="2">
    <location>
        <begin position="1"/>
        <end position="23"/>
    </location>
</feature>
<accession>A0A9Q3CSR0</accession>
<dbReference type="OrthoDB" id="5567768at2759"/>
<feature type="chain" id="PRO_5040510687" evidence="2">
    <location>
        <begin position="24"/>
        <end position="133"/>
    </location>
</feature>
<keyword evidence="2" id="KW-0732">Signal</keyword>
<comment type="caution">
    <text evidence="3">The sequence shown here is derived from an EMBL/GenBank/DDBJ whole genome shotgun (WGS) entry which is preliminary data.</text>
</comment>
<protein>
    <submittedName>
        <fullName evidence="3">Uncharacterized protein</fullName>
    </submittedName>
</protein>
<evidence type="ECO:0000313" key="3">
    <source>
        <dbReference type="EMBL" id="MBW0488435.1"/>
    </source>
</evidence>
<gene>
    <name evidence="3" type="ORF">O181_028150</name>
</gene>
<dbReference type="EMBL" id="AVOT02009603">
    <property type="protein sequence ID" value="MBW0488435.1"/>
    <property type="molecule type" value="Genomic_DNA"/>
</dbReference>
<evidence type="ECO:0000256" key="1">
    <source>
        <dbReference type="SAM" id="MobiDB-lite"/>
    </source>
</evidence>
<feature type="region of interest" description="Disordered" evidence="1">
    <location>
        <begin position="31"/>
        <end position="73"/>
    </location>
</feature>
<proteinExistence type="predicted"/>
<name>A0A9Q3CSR0_9BASI</name>
<organism evidence="3 4">
    <name type="scientific">Austropuccinia psidii MF-1</name>
    <dbReference type="NCBI Taxonomy" id="1389203"/>
    <lineage>
        <taxon>Eukaryota</taxon>
        <taxon>Fungi</taxon>
        <taxon>Dikarya</taxon>
        <taxon>Basidiomycota</taxon>
        <taxon>Pucciniomycotina</taxon>
        <taxon>Pucciniomycetes</taxon>
        <taxon>Pucciniales</taxon>
        <taxon>Sphaerophragmiaceae</taxon>
        <taxon>Austropuccinia</taxon>
    </lineage>
</organism>
<keyword evidence="4" id="KW-1185">Reference proteome</keyword>
<evidence type="ECO:0000256" key="2">
    <source>
        <dbReference type="SAM" id="SignalP"/>
    </source>
</evidence>